<reference evidence="4 5" key="1">
    <citation type="journal article" date="2016" name="Mol. Biol. Evol.">
        <title>Comparative Genomics of Early-Diverging Mushroom-Forming Fungi Provides Insights into the Origins of Lignocellulose Decay Capabilities.</title>
        <authorList>
            <person name="Nagy L.G."/>
            <person name="Riley R."/>
            <person name="Tritt A."/>
            <person name="Adam C."/>
            <person name="Daum C."/>
            <person name="Floudas D."/>
            <person name="Sun H."/>
            <person name="Yadav J.S."/>
            <person name="Pangilinan J."/>
            <person name="Larsson K.H."/>
            <person name="Matsuura K."/>
            <person name="Barry K."/>
            <person name="Labutti K."/>
            <person name="Kuo R."/>
            <person name="Ohm R.A."/>
            <person name="Bhattacharya S.S."/>
            <person name="Shirouzu T."/>
            <person name="Yoshinaga Y."/>
            <person name="Martin F.M."/>
            <person name="Grigoriev I.V."/>
            <person name="Hibbett D.S."/>
        </authorList>
    </citation>
    <scope>NUCLEOTIDE SEQUENCE [LARGE SCALE GENOMIC DNA]</scope>
    <source>
        <strain evidence="4 5">93-53</strain>
    </source>
</reference>
<sequence>MSKTQSPDSPQIPHIPDDLTMVQFMLDGHAAKRPDYPWLIDDVSGRGYTLTEIRSRVDGLATAMKSRWNIQEDDVVCICSPNHLDFPVAIWAIHRLSAIVTAANPMYTVEELEHQLLITKAKLVIVHSSSYSTVIMAARTARLSPDHIVMMDEARDMEHAHLTVEGLIQEGDSVPRFNERHLNKCEGRTKLAFINLSSGTTAKPKAVGIPHTAMIASVTLMMQWASSQTSDPQERMLRPGDKWMALLPFYHIAGLMVVLHFGLYFGATLVVVPKFNLTRMLKSIQRHQIHILPVAPPTVVLLCKDREVSQYDLRSLRLVMSGGAPLSAELMQQFFVVFPWAGIGQIYGMTETVIPITMPNLQQKMGTPGNAGCVLPGMMTRVVRPDGSFGHWIYTGDEVIINTHNEIFILDRIKELLKVKGYQVAPAELEGHLLNQPDVSDACVVGLPDEYSGEVPVAFVVPSASALELMQNDSQAAKRIKAAIMKHVADAKVHYKWLATVKFIDEIPKNPSGKLLRRVLRDHARQMQSNGELVLAIRAKM</sequence>
<evidence type="ECO:0000259" key="3">
    <source>
        <dbReference type="Pfam" id="PF13193"/>
    </source>
</evidence>
<organism evidence="4 5">
    <name type="scientific">Laetiporus sulphureus 93-53</name>
    <dbReference type="NCBI Taxonomy" id="1314785"/>
    <lineage>
        <taxon>Eukaryota</taxon>
        <taxon>Fungi</taxon>
        <taxon>Dikarya</taxon>
        <taxon>Basidiomycota</taxon>
        <taxon>Agaricomycotina</taxon>
        <taxon>Agaricomycetes</taxon>
        <taxon>Polyporales</taxon>
        <taxon>Laetiporus</taxon>
    </lineage>
</organism>
<dbReference type="OrthoDB" id="6509636at2759"/>
<evidence type="ECO:0000313" key="4">
    <source>
        <dbReference type="EMBL" id="KZT08187.1"/>
    </source>
</evidence>
<dbReference type="Gene3D" id="3.30.300.30">
    <property type="match status" value="1"/>
</dbReference>
<keyword evidence="1" id="KW-1133">Transmembrane helix</keyword>
<dbReference type="Pfam" id="PF13193">
    <property type="entry name" value="AMP-binding_C"/>
    <property type="match status" value="1"/>
</dbReference>
<dbReference type="InterPro" id="IPR000873">
    <property type="entry name" value="AMP-dep_synth/lig_dom"/>
</dbReference>
<accession>A0A165F1Q4</accession>
<keyword evidence="1" id="KW-0472">Membrane</keyword>
<dbReference type="GO" id="GO:0016405">
    <property type="term" value="F:CoA-ligase activity"/>
    <property type="evidence" value="ECO:0007669"/>
    <property type="project" value="TreeGrafter"/>
</dbReference>
<dbReference type="PANTHER" id="PTHR24096">
    <property type="entry name" value="LONG-CHAIN-FATTY-ACID--COA LIGASE"/>
    <property type="match status" value="1"/>
</dbReference>
<dbReference type="GeneID" id="63831021"/>
<dbReference type="InParanoid" id="A0A165F1Q4"/>
<dbReference type="Pfam" id="PF00501">
    <property type="entry name" value="AMP-binding"/>
    <property type="match status" value="1"/>
</dbReference>
<dbReference type="EMBL" id="KV427616">
    <property type="protein sequence ID" value="KZT08187.1"/>
    <property type="molecule type" value="Genomic_DNA"/>
</dbReference>
<dbReference type="RefSeq" id="XP_040765927.1">
    <property type="nucleotide sequence ID" value="XM_040913993.1"/>
</dbReference>
<dbReference type="InterPro" id="IPR045851">
    <property type="entry name" value="AMP-bd_C_sf"/>
</dbReference>
<dbReference type="Proteomes" id="UP000076871">
    <property type="component" value="Unassembled WGS sequence"/>
</dbReference>
<dbReference type="AlphaFoldDB" id="A0A165F1Q4"/>
<dbReference type="Gene3D" id="3.40.50.12780">
    <property type="entry name" value="N-terminal domain of ligase-like"/>
    <property type="match status" value="1"/>
</dbReference>
<protein>
    <submittedName>
        <fullName evidence="4">Amp dependent CoA ligase</fullName>
    </submittedName>
</protein>
<feature type="domain" description="AMP-binding enzyme C-terminal" evidence="3">
    <location>
        <begin position="428"/>
        <end position="514"/>
    </location>
</feature>
<keyword evidence="5" id="KW-1185">Reference proteome</keyword>
<name>A0A165F1Q4_9APHY</name>
<dbReference type="STRING" id="1314785.A0A165F1Q4"/>
<feature type="domain" description="AMP-dependent synthetase/ligase" evidence="2">
    <location>
        <begin position="28"/>
        <end position="386"/>
    </location>
</feature>
<dbReference type="PANTHER" id="PTHR24096:SF422">
    <property type="entry name" value="BCDNA.GH02901"/>
    <property type="match status" value="1"/>
</dbReference>
<feature type="transmembrane region" description="Helical" evidence="1">
    <location>
        <begin position="245"/>
        <end position="272"/>
    </location>
</feature>
<evidence type="ECO:0000259" key="2">
    <source>
        <dbReference type="Pfam" id="PF00501"/>
    </source>
</evidence>
<dbReference type="InterPro" id="IPR042099">
    <property type="entry name" value="ANL_N_sf"/>
</dbReference>
<keyword evidence="4" id="KW-0436">Ligase</keyword>
<evidence type="ECO:0000313" key="5">
    <source>
        <dbReference type="Proteomes" id="UP000076871"/>
    </source>
</evidence>
<dbReference type="InterPro" id="IPR025110">
    <property type="entry name" value="AMP-bd_C"/>
</dbReference>
<proteinExistence type="predicted"/>
<evidence type="ECO:0000256" key="1">
    <source>
        <dbReference type="SAM" id="Phobius"/>
    </source>
</evidence>
<dbReference type="FunCoup" id="A0A165F1Q4">
    <property type="interactions" value="340"/>
</dbReference>
<gene>
    <name evidence="4" type="ORF">LAESUDRAFT_80013</name>
</gene>
<dbReference type="SUPFAM" id="SSF56801">
    <property type="entry name" value="Acetyl-CoA synthetase-like"/>
    <property type="match status" value="1"/>
</dbReference>
<keyword evidence="1" id="KW-0812">Transmembrane</keyword>